<keyword evidence="1" id="KW-0418">Kinase</keyword>
<dbReference type="PANTHER" id="PTHR46148">
    <property type="entry name" value="CHROMO DOMAIN-CONTAINING PROTEIN"/>
    <property type="match status" value="1"/>
</dbReference>
<dbReference type="AlphaFoldDB" id="A0A5B6VPE9"/>
<evidence type="ECO:0000313" key="2">
    <source>
        <dbReference type="Proteomes" id="UP000325315"/>
    </source>
</evidence>
<dbReference type="GO" id="GO:0016301">
    <property type="term" value="F:kinase activity"/>
    <property type="evidence" value="ECO:0007669"/>
    <property type="project" value="UniProtKB-KW"/>
</dbReference>
<evidence type="ECO:0000313" key="1">
    <source>
        <dbReference type="EMBL" id="KAA3470875.1"/>
    </source>
</evidence>
<dbReference type="EMBL" id="SMMG02000006">
    <property type="protein sequence ID" value="KAA3470875.1"/>
    <property type="molecule type" value="Genomic_DNA"/>
</dbReference>
<dbReference type="OrthoDB" id="998593at2759"/>
<dbReference type="PANTHER" id="PTHR46148:SF44">
    <property type="entry name" value="GAG-POL POLYPROTEIN"/>
    <property type="match status" value="1"/>
</dbReference>
<comment type="caution">
    <text evidence="1">The sequence shown here is derived from an EMBL/GenBank/DDBJ whole genome shotgun (WGS) entry which is preliminary data.</text>
</comment>
<proteinExistence type="predicted"/>
<accession>A0A5B6VPE9</accession>
<protein>
    <submittedName>
        <fullName evidence="1">Receptor-like protein kinase</fullName>
    </submittedName>
</protein>
<name>A0A5B6VPE9_9ROSI</name>
<sequence>MLRRYRSNPSHVISPIEIELQPDMTYSEEPIKILAWEVKELRNKHISLVKFHGVEEATWELEGTMKMQYPKFVYKLLQCHIKIWQNS</sequence>
<keyword evidence="1" id="KW-0675">Receptor</keyword>
<dbReference type="Proteomes" id="UP000325315">
    <property type="component" value="Unassembled WGS sequence"/>
</dbReference>
<keyword evidence="1" id="KW-0808">Transferase</keyword>
<keyword evidence="2" id="KW-1185">Reference proteome</keyword>
<reference evidence="2" key="1">
    <citation type="journal article" date="2019" name="Plant Biotechnol. J.">
        <title>Genome sequencing of the Australian wild diploid species Gossypium australe highlights disease resistance and delayed gland morphogenesis.</title>
        <authorList>
            <person name="Cai Y."/>
            <person name="Cai X."/>
            <person name="Wang Q."/>
            <person name="Wang P."/>
            <person name="Zhang Y."/>
            <person name="Cai C."/>
            <person name="Xu Y."/>
            <person name="Wang K."/>
            <person name="Zhou Z."/>
            <person name="Wang C."/>
            <person name="Geng S."/>
            <person name="Li B."/>
            <person name="Dong Q."/>
            <person name="Hou Y."/>
            <person name="Wang H."/>
            <person name="Ai P."/>
            <person name="Liu Z."/>
            <person name="Yi F."/>
            <person name="Sun M."/>
            <person name="An G."/>
            <person name="Cheng J."/>
            <person name="Zhang Y."/>
            <person name="Shi Q."/>
            <person name="Xie Y."/>
            <person name="Shi X."/>
            <person name="Chang Y."/>
            <person name="Huang F."/>
            <person name="Chen Y."/>
            <person name="Hong S."/>
            <person name="Mi L."/>
            <person name="Sun Q."/>
            <person name="Zhang L."/>
            <person name="Zhou B."/>
            <person name="Peng R."/>
            <person name="Zhang X."/>
            <person name="Liu F."/>
        </authorList>
    </citation>
    <scope>NUCLEOTIDE SEQUENCE [LARGE SCALE GENOMIC DNA]</scope>
    <source>
        <strain evidence="2">cv. PA1801</strain>
    </source>
</reference>
<gene>
    <name evidence="1" type="ORF">EPI10_016549</name>
</gene>
<organism evidence="1 2">
    <name type="scientific">Gossypium australe</name>
    <dbReference type="NCBI Taxonomy" id="47621"/>
    <lineage>
        <taxon>Eukaryota</taxon>
        <taxon>Viridiplantae</taxon>
        <taxon>Streptophyta</taxon>
        <taxon>Embryophyta</taxon>
        <taxon>Tracheophyta</taxon>
        <taxon>Spermatophyta</taxon>
        <taxon>Magnoliopsida</taxon>
        <taxon>eudicotyledons</taxon>
        <taxon>Gunneridae</taxon>
        <taxon>Pentapetalae</taxon>
        <taxon>rosids</taxon>
        <taxon>malvids</taxon>
        <taxon>Malvales</taxon>
        <taxon>Malvaceae</taxon>
        <taxon>Malvoideae</taxon>
        <taxon>Gossypium</taxon>
    </lineage>
</organism>